<evidence type="ECO:0000313" key="4">
    <source>
        <dbReference type="Proteomes" id="UP000319432"/>
    </source>
</evidence>
<keyword evidence="3" id="KW-0614">Plasmid</keyword>
<geneLocation type="plasmid" evidence="3 4">
    <name>p1821L01</name>
</geneLocation>
<keyword evidence="4" id="KW-1185">Reference proteome</keyword>
<keyword evidence="2" id="KW-1133">Transmembrane helix</keyword>
<feature type="transmembrane region" description="Helical" evidence="2">
    <location>
        <begin position="6"/>
        <end position="27"/>
    </location>
</feature>
<accession>A0A518V1X5</accession>
<evidence type="ECO:0000256" key="2">
    <source>
        <dbReference type="SAM" id="Phobius"/>
    </source>
</evidence>
<reference evidence="3 4" key="1">
    <citation type="submission" date="2018-11" db="EMBL/GenBank/DDBJ databases">
        <title>Phylogenetic determinants of toxin gene distribution in genomes of Brevibacillus laterosporus.</title>
        <authorList>
            <person name="Glare T.R."/>
            <person name="Durrant A."/>
            <person name="Berry C."/>
            <person name="Palma L."/>
            <person name="Ormskirk M."/>
            <person name="Cox M.O."/>
        </authorList>
    </citation>
    <scope>NUCLEOTIDE SEQUENCE [LARGE SCALE GENOMIC DNA]</scope>
    <source>
        <strain evidence="3 4">1821L</strain>
        <plasmid evidence="3 4">p1821L01</plasmid>
    </source>
</reference>
<gene>
    <name evidence="3" type="ORF">EEL30_00520</name>
</gene>
<protein>
    <submittedName>
        <fullName evidence="3">Uncharacterized protein</fullName>
    </submittedName>
</protein>
<keyword evidence="2" id="KW-0472">Membrane</keyword>
<dbReference type="Proteomes" id="UP000319432">
    <property type="component" value="Plasmid p1821L01"/>
</dbReference>
<sequence>MTLTVIAAVLSIIAAILGIINNSFGILDRLSKLFKEKAPTKPDGDEPATMPKPTTEDAQEQDESKAA</sequence>
<keyword evidence="2" id="KW-0812">Transmembrane</keyword>
<evidence type="ECO:0000313" key="3">
    <source>
        <dbReference type="EMBL" id="QDX90988.1"/>
    </source>
</evidence>
<evidence type="ECO:0000256" key="1">
    <source>
        <dbReference type="SAM" id="MobiDB-lite"/>
    </source>
</evidence>
<organism evidence="3 4">
    <name type="scientific">Brevibacillus laterosporus</name>
    <name type="common">Bacillus laterosporus</name>
    <dbReference type="NCBI Taxonomy" id="1465"/>
    <lineage>
        <taxon>Bacteria</taxon>
        <taxon>Bacillati</taxon>
        <taxon>Bacillota</taxon>
        <taxon>Bacilli</taxon>
        <taxon>Bacillales</taxon>
        <taxon>Paenibacillaceae</taxon>
        <taxon>Brevibacillus</taxon>
    </lineage>
</organism>
<proteinExistence type="predicted"/>
<dbReference type="EMBL" id="CP033461">
    <property type="protein sequence ID" value="QDX90988.1"/>
    <property type="molecule type" value="Genomic_DNA"/>
</dbReference>
<dbReference type="AlphaFoldDB" id="A0A518V1X5"/>
<name>A0A518V1X5_BRELA</name>
<feature type="region of interest" description="Disordered" evidence="1">
    <location>
        <begin position="36"/>
        <end position="67"/>
    </location>
</feature>